<evidence type="ECO:0000313" key="5">
    <source>
        <dbReference type="Proteomes" id="UP000288024"/>
    </source>
</evidence>
<dbReference type="PROSITE" id="PS01031">
    <property type="entry name" value="SHSP"/>
    <property type="match status" value="1"/>
</dbReference>
<keyword evidence="5" id="KW-1185">Reference proteome</keyword>
<evidence type="ECO:0000256" key="1">
    <source>
        <dbReference type="PROSITE-ProRule" id="PRU00285"/>
    </source>
</evidence>
<dbReference type="AlphaFoldDB" id="A0A3S2X8R4"/>
<dbReference type="SUPFAM" id="SSF49764">
    <property type="entry name" value="HSP20-like chaperones"/>
    <property type="match status" value="1"/>
</dbReference>
<dbReference type="PANTHER" id="PTHR11527">
    <property type="entry name" value="HEAT-SHOCK PROTEIN 20 FAMILY MEMBER"/>
    <property type="match status" value="1"/>
</dbReference>
<dbReference type="CDD" id="cd06464">
    <property type="entry name" value="ACD_sHsps-like"/>
    <property type="match status" value="1"/>
</dbReference>
<organism evidence="4 5">
    <name type="scientific">Niallia taxi</name>
    <dbReference type="NCBI Taxonomy" id="2499688"/>
    <lineage>
        <taxon>Bacteria</taxon>
        <taxon>Bacillati</taxon>
        <taxon>Bacillota</taxon>
        <taxon>Bacilli</taxon>
        <taxon>Bacillales</taxon>
        <taxon>Bacillaceae</taxon>
        <taxon>Niallia</taxon>
    </lineage>
</organism>
<feature type="domain" description="SHSP" evidence="3">
    <location>
        <begin position="51"/>
        <end position="157"/>
    </location>
</feature>
<dbReference type="RefSeq" id="WP_127738578.1">
    <property type="nucleotide sequence ID" value="NZ_RZTZ01000004.1"/>
</dbReference>
<protein>
    <submittedName>
        <fullName evidence="4">Hsp20/alpha crystallin family protein</fullName>
    </submittedName>
</protein>
<dbReference type="EMBL" id="RZTZ01000004">
    <property type="protein sequence ID" value="RVT62627.1"/>
    <property type="molecule type" value="Genomic_DNA"/>
</dbReference>
<reference evidence="4 5" key="1">
    <citation type="submission" date="2019-01" db="EMBL/GenBank/DDBJ databases">
        <title>Bacillus sp. M5HDSG1-1, whole genome shotgun sequence.</title>
        <authorList>
            <person name="Tuo L."/>
        </authorList>
    </citation>
    <scope>NUCLEOTIDE SEQUENCE [LARGE SCALE GENOMIC DNA]</scope>
    <source>
        <strain evidence="4 5">M5HDSG1-1</strain>
    </source>
</reference>
<dbReference type="InterPro" id="IPR008978">
    <property type="entry name" value="HSP20-like_chaperone"/>
</dbReference>
<dbReference type="InterPro" id="IPR002068">
    <property type="entry name" value="A-crystallin/Hsp20_dom"/>
</dbReference>
<accession>A0A3S2X8R4</accession>
<proteinExistence type="inferred from homology"/>
<gene>
    <name evidence="4" type="ORF">EM808_12695</name>
</gene>
<dbReference type="Gene3D" id="2.60.40.790">
    <property type="match status" value="1"/>
</dbReference>
<dbReference type="Proteomes" id="UP000288024">
    <property type="component" value="Unassembled WGS sequence"/>
</dbReference>
<sequence>MDMNKILHWMDLAKKYQTTDFWNDIFEQSSFEEFMNGNYDFNQADGSKFEPSKKRNFPAIDIYLTDTEVLLIVDLPGYSKDDIELSLSNTKLKIKGNIQIVSIGETVQQERHYGEFERTIQLPEPTYPNHIQAKFINGQLLISYKRHFTNEENVPID</sequence>
<comment type="similarity">
    <text evidence="1 2">Belongs to the small heat shock protein (HSP20) family.</text>
</comment>
<dbReference type="Pfam" id="PF00011">
    <property type="entry name" value="HSP20"/>
    <property type="match status" value="1"/>
</dbReference>
<evidence type="ECO:0000313" key="4">
    <source>
        <dbReference type="EMBL" id="RVT62627.1"/>
    </source>
</evidence>
<dbReference type="InterPro" id="IPR031107">
    <property type="entry name" value="Small_HSP"/>
</dbReference>
<evidence type="ECO:0000259" key="3">
    <source>
        <dbReference type="PROSITE" id="PS01031"/>
    </source>
</evidence>
<name>A0A3S2X8R4_9BACI</name>
<evidence type="ECO:0000256" key="2">
    <source>
        <dbReference type="RuleBase" id="RU003616"/>
    </source>
</evidence>
<comment type="caution">
    <text evidence="4">The sequence shown here is derived from an EMBL/GenBank/DDBJ whole genome shotgun (WGS) entry which is preliminary data.</text>
</comment>